<comment type="caution">
    <text evidence="5">The sequence shown here is derived from an EMBL/GenBank/DDBJ whole genome shotgun (WGS) entry which is preliminary data.</text>
</comment>
<sequence>MADSDAMETVDKVTESTSEEGTRKRASDNPLGLPLSRVKRIILSDGDVKHISGEAASMIARATELFIESMVQEAYKNTKKEKRKLLAQKDILKCVQTVDQFEFLTAKTTAMSILHCSQPFRLSLPSMIRICTYCLIGPAHALSAARGSLA</sequence>
<dbReference type="InterPro" id="IPR009072">
    <property type="entry name" value="Histone-fold"/>
</dbReference>
<evidence type="ECO:0000313" key="5">
    <source>
        <dbReference type="EMBL" id="PRP88375.1"/>
    </source>
</evidence>
<dbReference type="CDD" id="cd23645">
    <property type="entry name" value="HFD_Dpb3-like"/>
    <property type="match status" value="1"/>
</dbReference>
<feature type="domain" description="Transcription factor CBF/NF-Y/archaeal histone" evidence="4">
    <location>
        <begin position="32"/>
        <end position="95"/>
    </location>
</feature>
<evidence type="ECO:0000256" key="3">
    <source>
        <dbReference type="SAM" id="MobiDB-lite"/>
    </source>
</evidence>
<evidence type="ECO:0000256" key="1">
    <source>
        <dbReference type="ARBA" id="ARBA00004123"/>
    </source>
</evidence>
<dbReference type="InParanoid" id="A0A2P6NWN4"/>
<accession>A0A2P6NWN4</accession>
<dbReference type="Proteomes" id="UP000241769">
    <property type="component" value="Unassembled WGS sequence"/>
</dbReference>
<gene>
    <name evidence="5" type="ORF">PROFUN_03289</name>
</gene>
<dbReference type="Pfam" id="PF00808">
    <property type="entry name" value="CBFD_NFYB_HMF"/>
    <property type="match status" value="1"/>
</dbReference>
<evidence type="ECO:0000313" key="6">
    <source>
        <dbReference type="Proteomes" id="UP000241769"/>
    </source>
</evidence>
<dbReference type="OrthoDB" id="636685at2759"/>
<dbReference type="InterPro" id="IPR003958">
    <property type="entry name" value="CBFA_NFYB_domain"/>
</dbReference>
<dbReference type="GO" id="GO:0005634">
    <property type="term" value="C:nucleus"/>
    <property type="evidence" value="ECO:0007669"/>
    <property type="project" value="UniProtKB-SubCell"/>
</dbReference>
<dbReference type="PANTHER" id="PTHR10252">
    <property type="entry name" value="HISTONE-LIKE TRANSCRIPTION FACTOR CCAAT-RELATED"/>
    <property type="match status" value="1"/>
</dbReference>
<dbReference type="Gene3D" id="1.10.20.10">
    <property type="entry name" value="Histone, subunit A"/>
    <property type="match status" value="1"/>
</dbReference>
<evidence type="ECO:0000256" key="2">
    <source>
        <dbReference type="ARBA" id="ARBA00023242"/>
    </source>
</evidence>
<feature type="compositionally biased region" description="Basic and acidic residues" evidence="3">
    <location>
        <begin position="9"/>
        <end position="27"/>
    </location>
</feature>
<feature type="region of interest" description="Disordered" evidence="3">
    <location>
        <begin position="1"/>
        <end position="31"/>
    </location>
</feature>
<keyword evidence="2" id="KW-0539">Nucleus</keyword>
<reference evidence="5 6" key="1">
    <citation type="journal article" date="2018" name="Genome Biol. Evol.">
        <title>Multiple Roots of Fruiting Body Formation in Amoebozoa.</title>
        <authorList>
            <person name="Hillmann F."/>
            <person name="Forbes G."/>
            <person name="Novohradska S."/>
            <person name="Ferling I."/>
            <person name="Riege K."/>
            <person name="Groth M."/>
            <person name="Westermann M."/>
            <person name="Marz M."/>
            <person name="Spaller T."/>
            <person name="Winckler T."/>
            <person name="Schaap P."/>
            <person name="Glockner G."/>
        </authorList>
    </citation>
    <scope>NUCLEOTIDE SEQUENCE [LARGE SCALE GENOMIC DNA]</scope>
    <source>
        <strain evidence="5 6">Jena</strain>
    </source>
</reference>
<dbReference type="EMBL" id="MDYQ01000011">
    <property type="protein sequence ID" value="PRP88375.1"/>
    <property type="molecule type" value="Genomic_DNA"/>
</dbReference>
<name>A0A2P6NWN4_9EUKA</name>
<proteinExistence type="predicted"/>
<dbReference type="PANTHER" id="PTHR10252:SF54">
    <property type="entry name" value="CHROMATIN ACCESSIBILITY COMPLEX PROTEIN 1"/>
    <property type="match status" value="1"/>
</dbReference>
<evidence type="ECO:0000259" key="4">
    <source>
        <dbReference type="Pfam" id="PF00808"/>
    </source>
</evidence>
<dbReference type="SUPFAM" id="SSF47113">
    <property type="entry name" value="Histone-fold"/>
    <property type="match status" value="1"/>
</dbReference>
<dbReference type="GO" id="GO:0046982">
    <property type="term" value="F:protein heterodimerization activity"/>
    <property type="evidence" value="ECO:0007669"/>
    <property type="project" value="InterPro"/>
</dbReference>
<dbReference type="AlphaFoldDB" id="A0A2P6NWN4"/>
<dbReference type="STRING" id="1890364.A0A2P6NWN4"/>
<protein>
    <submittedName>
        <fullName evidence="5">Histone-like transcription factor family (CBF/NF-Y)</fullName>
    </submittedName>
</protein>
<comment type="subcellular location">
    <subcellularLocation>
        <location evidence="1">Nucleus</location>
    </subcellularLocation>
</comment>
<keyword evidence="6" id="KW-1185">Reference proteome</keyword>
<dbReference type="InterPro" id="IPR050568">
    <property type="entry name" value="Transcr_DNA_Rep_Reg"/>
</dbReference>
<organism evidence="5 6">
    <name type="scientific">Planoprotostelium fungivorum</name>
    <dbReference type="NCBI Taxonomy" id="1890364"/>
    <lineage>
        <taxon>Eukaryota</taxon>
        <taxon>Amoebozoa</taxon>
        <taxon>Evosea</taxon>
        <taxon>Variosea</taxon>
        <taxon>Cavosteliida</taxon>
        <taxon>Cavosteliaceae</taxon>
        <taxon>Planoprotostelium</taxon>
    </lineage>
</organism>